<feature type="chain" id="PRO_5032797481" description="Cystinosin" evidence="10">
    <location>
        <begin position="22"/>
        <end position="207"/>
    </location>
</feature>
<dbReference type="InterPro" id="IPR006603">
    <property type="entry name" value="PQ-loop_rpt"/>
</dbReference>
<comment type="similarity">
    <text evidence="2">Belongs to the cystinosin family.</text>
</comment>
<keyword evidence="4 9" id="KW-0812">Transmembrane</keyword>
<evidence type="ECO:0000256" key="10">
    <source>
        <dbReference type="SAM" id="SignalP"/>
    </source>
</evidence>
<dbReference type="InterPro" id="IPR005282">
    <property type="entry name" value="LC_transporter"/>
</dbReference>
<gene>
    <name evidence="11" type="ORF">RFH988_LOCUS11548</name>
</gene>
<evidence type="ECO:0000256" key="2">
    <source>
        <dbReference type="ARBA" id="ARBA00006855"/>
    </source>
</evidence>
<evidence type="ECO:0000256" key="7">
    <source>
        <dbReference type="ARBA" id="ARBA00023136"/>
    </source>
</evidence>
<dbReference type="AlphaFoldDB" id="A0A814CXW9"/>
<sequence>MHLTYLSVIFFLFLLINFTTQDTSVISFQPSSISIVTGENKSFLYDGKLDNVHGYINSVPNITFTNETIDDRSQFITVTGRRQGHLVLTAQSSQINISSLVDFLLIDIARSHVLNIFIQIVGWIYFLAWSVSFYPQIILNFRRRSVIGLNFDFLSLNILGHTSYAVFNIVLYTSSKVQQQYFAQHPHGVLPVLLNDVSFIYELNFFQ</sequence>
<evidence type="ECO:0000313" key="11">
    <source>
        <dbReference type="EMBL" id="CAF0949543.1"/>
    </source>
</evidence>
<keyword evidence="6 9" id="KW-1133">Transmembrane helix</keyword>
<evidence type="ECO:0000256" key="8">
    <source>
        <dbReference type="ARBA" id="ARBA00048473"/>
    </source>
</evidence>
<evidence type="ECO:0000256" key="1">
    <source>
        <dbReference type="ARBA" id="ARBA00004127"/>
    </source>
</evidence>
<dbReference type="SMART" id="SM00679">
    <property type="entry name" value="CTNS"/>
    <property type="match status" value="1"/>
</dbReference>
<evidence type="ECO:0000256" key="3">
    <source>
        <dbReference type="ARBA" id="ARBA00022448"/>
    </source>
</evidence>
<evidence type="ECO:0000256" key="4">
    <source>
        <dbReference type="ARBA" id="ARBA00022692"/>
    </source>
</evidence>
<evidence type="ECO:0008006" key="13">
    <source>
        <dbReference type="Google" id="ProtNLM"/>
    </source>
</evidence>
<dbReference type="PANTHER" id="PTHR13131:SF5">
    <property type="entry name" value="CYSTINOSIN"/>
    <property type="match status" value="1"/>
</dbReference>
<comment type="caution">
    <text evidence="11">The sequence shown here is derived from an EMBL/GenBank/DDBJ whole genome shotgun (WGS) entry which is preliminary data.</text>
</comment>
<feature type="transmembrane region" description="Helical" evidence="9">
    <location>
        <begin position="116"/>
        <end position="134"/>
    </location>
</feature>
<accession>A0A814CXW9</accession>
<dbReference type="GO" id="GO:0005765">
    <property type="term" value="C:lysosomal membrane"/>
    <property type="evidence" value="ECO:0007669"/>
    <property type="project" value="TreeGrafter"/>
</dbReference>
<evidence type="ECO:0000256" key="5">
    <source>
        <dbReference type="ARBA" id="ARBA00022737"/>
    </source>
</evidence>
<evidence type="ECO:0000256" key="6">
    <source>
        <dbReference type="ARBA" id="ARBA00022989"/>
    </source>
</evidence>
<dbReference type="GO" id="GO:0015184">
    <property type="term" value="F:L-cystine transmembrane transporter activity"/>
    <property type="evidence" value="ECO:0007669"/>
    <property type="project" value="TreeGrafter"/>
</dbReference>
<proteinExistence type="inferred from homology"/>
<keyword evidence="7 9" id="KW-0472">Membrane</keyword>
<organism evidence="11 12">
    <name type="scientific">Rotaria sordida</name>
    <dbReference type="NCBI Taxonomy" id="392033"/>
    <lineage>
        <taxon>Eukaryota</taxon>
        <taxon>Metazoa</taxon>
        <taxon>Spiralia</taxon>
        <taxon>Gnathifera</taxon>
        <taxon>Rotifera</taxon>
        <taxon>Eurotatoria</taxon>
        <taxon>Bdelloidea</taxon>
        <taxon>Philodinida</taxon>
        <taxon>Philodinidae</taxon>
        <taxon>Rotaria</taxon>
    </lineage>
</organism>
<dbReference type="Pfam" id="PF04193">
    <property type="entry name" value="PQ-loop"/>
    <property type="match status" value="1"/>
</dbReference>
<dbReference type="EMBL" id="CAJNOO010000461">
    <property type="protein sequence ID" value="CAF0949543.1"/>
    <property type="molecule type" value="Genomic_DNA"/>
</dbReference>
<dbReference type="Proteomes" id="UP000663882">
    <property type="component" value="Unassembled WGS sequence"/>
</dbReference>
<protein>
    <recommendedName>
        <fullName evidence="13">Cystinosin</fullName>
    </recommendedName>
</protein>
<dbReference type="PANTHER" id="PTHR13131">
    <property type="entry name" value="CYSTINOSIN"/>
    <property type="match status" value="1"/>
</dbReference>
<dbReference type="OrthoDB" id="75720at2759"/>
<feature type="signal peptide" evidence="10">
    <location>
        <begin position="1"/>
        <end position="21"/>
    </location>
</feature>
<comment type="subcellular location">
    <subcellularLocation>
        <location evidence="1">Endomembrane system</location>
        <topology evidence="1">Multi-pass membrane protein</topology>
    </subcellularLocation>
</comment>
<evidence type="ECO:0000256" key="9">
    <source>
        <dbReference type="SAM" id="Phobius"/>
    </source>
</evidence>
<keyword evidence="5" id="KW-0677">Repeat</keyword>
<name>A0A814CXW9_9BILA</name>
<dbReference type="Gene3D" id="1.20.1280.290">
    <property type="match status" value="1"/>
</dbReference>
<keyword evidence="3" id="KW-0813">Transport</keyword>
<keyword evidence="10" id="KW-0732">Signal</keyword>
<comment type="catalytic activity">
    <reaction evidence="8">
        <text>L-cystine(out) + H(+)(out) = L-cystine(in) + H(+)(in)</text>
        <dbReference type="Rhea" id="RHEA:66172"/>
        <dbReference type="ChEBI" id="CHEBI:15378"/>
        <dbReference type="ChEBI" id="CHEBI:35491"/>
    </reaction>
    <physiologicalReaction direction="left-to-right" evidence="8">
        <dbReference type="Rhea" id="RHEA:66173"/>
    </physiologicalReaction>
</comment>
<evidence type="ECO:0000313" key="12">
    <source>
        <dbReference type="Proteomes" id="UP000663882"/>
    </source>
</evidence>
<reference evidence="11" key="1">
    <citation type="submission" date="2021-02" db="EMBL/GenBank/DDBJ databases">
        <authorList>
            <person name="Nowell W R."/>
        </authorList>
    </citation>
    <scope>NUCLEOTIDE SEQUENCE</scope>
</reference>
<dbReference type="GO" id="GO:0012505">
    <property type="term" value="C:endomembrane system"/>
    <property type="evidence" value="ECO:0007669"/>
    <property type="project" value="UniProtKB-SubCell"/>
</dbReference>